<proteinExistence type="inferred from homology"/>
<comment type="similarity">
    <text evidence="4">Belongs to the cytochrome b5 family.</text>
</comment>
<dbReference type="GO" id="GO:0046872">
    <property type="term" value="F:metal ion binding"/>
    <property type="evidence" value="ECO:0007669"/>
    <property type="project" value="UniProtKB-UniRule"/>
</dbReference>
<keyword evidence="1 4" id="KW-0349">Heme</keyword>
<dbReference type="PANTHER" id="PTHR46237:SF1">
    <property type="entry name" value="CYTOCHROME B5 REDUCTASE 4"/>
    <property type="match status" value="1"/>
</dbReference>
<dbReference type="PANTHER" id="PTHR46237">
    <property type="entry name" value="CYTOCHROME B5 REDUCTASE 4 FAMILY MEMBER"/>
    <property type="match status" value="1"/>
</dbReference>
<reference evidence="8 9" key="1">
    <citation type="submission" date="2015-07" db="EMBL/GenBank/DDBJ databases">
        <title>Emmonsia species relationships and genome sequence.</title>
        <authorList>
            <consortium name="The Broad Institute Genomics Platform"/>
            <person name="Cuomo C.A."/>
            <person name="Munoz J.F."/>
            <person name="Imamovic A."/>
            <person name="Priest M.E."/>
            <person name="Young S."/>
            <person name="Clay O.K."/>
            <person name="McEwen J.G."/>
        </authorList>
    </citation>
    <scope>NUCLEOTIDE SEQUENCE [LARGE SCALE GENOMIC DNA]</scope>
    <source>
        <strain evidence="8 9">UAMH 9510</strain>
    </source>
</reference>
<dbReference type="STRING" id="1447872.A0A1J9QE18"/>
<dbReference type="GO" id="GO:0020037">
    <property type="term" value="F:heme binding"/>
    <property type="evidence" value="ECO:0007669"/>
    <property type="project" value="UniProtKB-UniRule"/>
</dbReference>
<keyword evidence="2 4" id="KW-0479">Metal-binding</keyword>
<dbReference type="Pfam" id="PF00173">
    <property type="entry name" value="Cyt-b5"/>
    <property type="match status" value="1"/>
</dbReference>
<dbReference type="SMART" id="SM01117">
    <property type="entry name" value="Cyt-b5"/>
    <property type="match status" value="1"/>
</dbReference>
<accession>A0A1J9QE18</accession>
<feature type="chain" id="PRO_5013199127" description="Cytochrome b5 heme-binding domain-containing protein" evidence="6">
    <location>
        <begin position="25"/>
        <end position="357"/>
    </location>
</feature>
<evidence type="ECO:0000256" key="1">
    <source>
        <dbReference type="ARBA" id="ARBA00022617"/>
    </source>
</evidence>
<feature type="region of interest" description="Disordered" evidence="5">
    <location>
        <begin position="129"/>
        <end position="214"/>
    </location>
</feature>
<keyword evidence="9" id="KW-1185">Reference proteome</keyword>
<dbReference type="PROSITE" id="PS50255">
    <property type="entry name" value="CYTOCHROME_B5_2"/>
    <property type="match status" value="1"/>
</dbReference>
<feature type="compositionally biased region" description="Basic and acidic residues" evidence="5">
    <location>
        <begin position="65"/>
        <end position="82"/>
    </location>
</feature>
<feature type="compositionally biased region" description="Low complexity" evidence="5">
    <location>
        <begin position="199"/>
        <end position="209"/>
    </location>
</feature>
<dbReference type="InterPro" id="IPR001199">
    <property type="entry name" value="Cyt_B5-like_heme/steroid-bd"/>
</dbReference>
<dbReference type="InterPro" id="IPR051872">
    <property type="entry name" value="Cytochrome_b5/Flavoprotein_Rdt"/>
</dbReference>
<evidence type="ECO:0000256" key="6">
    <source>
        <dbReference type="SAM" id="SignalP"/>
    </source>
</evidence>
<dbReference type="InterPro" id="IPR036400">
    <property type="entry name" value="Cyt_B5-like_heme/steroid_sf"/>
</dbReference>
<evidence type="ECO:0000256" key="2">
    <source>
        <dbReference type="ARBA" id="ARBA00022723"/>
    </source>
</evidence>
<evidence type="ECO:0000313" key="9">
    <source>
        <dbReference type="Proteomes" id="UP000182235"/>
    </source>
</evidence>
<gene>
    <name evidence="8" type="ORF">AJ78_05280</name>
</gene>
<feature type="compositionally biased region" description="Pro residues" evidence="5">
    <location>
        <begin position="179"/>
        <end position="198"/>
    </location>
</feature>
<dbReference type="OrthoDB" id="432299at2759"/>
<dbReference type="VEuPathDB" id="FungiDB:AJ78_05280"/>
<feature type="signal peptide" evidence="6">
    <location>
        <begin position="1"/>
        <end position="24"/>
    </location>
</feature>
<name>A0A1J9QE18_9EURO</name>
<dbReference type="Gene3D" id="3.10.120.10">
    <property type="entry name" value="Cytochrome b5-like heme/steroid binding domain"/>
    <property type="match status" value="1"/>
</dbReference>
<keyword evidence="6" id="KW-0732">Signal</keyword>
<dbReference type="GO" id="GO:0005737">
    <property type="term" value="C:cytoplasm"/>
    <property type="evidence" value="ECO:0007669"/>
    <property type="project" value="TreeGrafter"/>
</dbReference>
<comment type="caution">
    <text evidence="8">The sequence shown here is derived from an EMBL/GenBank/DDBJ whole genome shotgun (WGS) entry which is preliminary data.</text>
</comment>
<keyword evidence="3 4" id="KW-0408">Iron</keyword>
<dbReference type="InterPro" id="IPR018506">
    <property type="entry name" value="Cyt_B5_heme-BS"/>
</dbReference>
<dbReference type="PROSITE" id="PS00191">
    <property type="entry name" value="CYTOCHROME_B5_1"/>
    <property type="match status" value="1"/>
</dbReference>
<dbReference type="AlphaFoldDB" id="A0A1J9QE18"/>
<evidence type="ECO:0000313" key="8">
    <source>
        <dbReference type="EMBL" id="OJD14375.1"/>
    </source>
</evidence>
<dbReference type="Proteomes" id="UP000182235">
    <property type="component" value="Unassembled WGS sequence"/>
</dbReference>
<evidence type="ECO:0000259" key="7">
    <source>
        <dbReference type="PROSITE" id="PS50255"/>
    </source>
</evidence>
<evidence type="ECO:0000256" key="3">
    <source>
        <dbReference type="ARBA" id="ARBA00023004"/>
    </source>
</evidence>
<feature type="compositionally biased region" description="Polar residues" evidence="5">
    <location>
        <begin position="133"/>
        <end position="152"/>
    </location>
</feature>
<dbReference type="GO" id="GO:0004128">
    <property type="term" value="F:cytochrome-b5 reductase activity, acting on NAD(P)H"/>
    <property type="evidence" value="ECO:0007669"/>
    <property type="project" value="TreeGrafter"/>
</dbReference>
<evidence type="ECO:0000256" key="4">
    <source>
        <dbReference type="RuleBase" id="RU362121"/>
    </source>
</evidence>
<dbReference type="FunFam" id="3.10.120.10:FF:000001">
    <property type="entry name" value="Cytochrome b5 reductase 4"/>
    <property type="match status" value="1"/>
</dbReference>
<organism evidence="8 9">
    <name type="scientific">Emergomyces pasteurianus Ep9510</name>
    <dbReference type="NCBI Taxonomy" id="1447872"/>
    <lineage>
        <taxon>Eukaryota</taxon>
        <taxon>Fungi</taxon>
        <taxon>Dikarya</taxon>
        <taxon>Ascomycota</taxon>
        <taxon>Pezizomycotina</taxon>
        <taxon>Eurotiomycetes</taxon>
        <taxon>Eurotiomycetidae</taxon>
        <taxon>Onygenales</taxon>
        <taxon>Ajellomycetaceae</taxon>
        <taxon>Emergomyces</taxon>
    </lineage>
</organism>
<dbReference type="SUPFAM" id="SSF55856">
    <property type="entry name" value="Cytochrome b5-like heme/steroid binding domain"/>
    <property type="match status" value="1"/>
</dbReference>
<dbReference type="EMBL" id="LGRN01000224">
    <property type="protein sequence ID" value="OJD14375.1"/>
    <property type="molecule type" value="Genomic_DNA"/>
</dbReference>
<protein>
    <recommendedName>
        <fullName evidence="7">Cytochrome b5 heme-binding domain-containing protein</fullName>
    </recommendedName>
</protein>
<feature type="region of interest" description="Disordered" evidence="5">
    <location>
        <begin position="43"/>
        <end position="98"/>
    </location>
</feature>
<feature type="domain" description="Cytochrome b5 heme-binding" evidence="7">
    <location>
        <begin position="262"/>
        <end position="340"/>
    </location>
</feature>
<sequence length="357" mass="38618">MGWIALGALVASVSFLLFKHPLRSWNIVLIRGWLRNTCATLNSSSQATAPPPQESPKTATVSVREVTKDGEHHTDTKPDDSTPKAMPVQPPLIDLPTFNLDESPTIVVERPNISLGSNSNASLSWNSSPLLATHTQHPPSPTIKNTTENNTLMRPPPLPTPKLQNQDAPNPKPRKTSMLPPPPPPRPSLTVPLRPPPSAASSLRAPSPRGLTSSTLAPIHVQGKLQPSRQVTLEPGHSPLDWAALTSNPNNKLRGENLPPTLIRVTPSMLKAHNGRKGRDAWTSYLGKVYNISPYLPFHPGGKGELLRGAGKNSEKLFAEVHPWVNWDGMLAECMVGLLVSEGYNVGGSDGDLEEMD</sequence>
<evidence type="ECO:0000256" key="5">
    <source>
        <dbReference type="SAM" id="MobiDB-lite"/>
    </source>
</evidence>